<dbReference type="EMBL" id="JAELXS010000007">
    <property type="protein sequence ID" value="MBJ6122755.1"/>
    <property type="molecule type" value="Genomic_DNA"/>
</dbReference>
<accession>A0ABS0XRR8</accession>
<proteinExistence type="predicted"/>
<protein>
    <submittedName>
        <fullName evidence="1">Uncharacterized protein</fullName>
    </submittedName>
</protein>
<name>A0ABS0XRR8_9SPHN</name>
<evidence type="ECO:0000313" key="2">
    <source>
        <dbReference type="Proteomes" id="UP000640426"/>
    </source>
</evidence>
<reference evidence="2" key="1">
    <citation type="submission" date="2020-12" db="EMBL/GenBank/DDBJ databases">
        <title>Hymenobacter sp.</title>
        <authorList>
            <person name="Kim M.K."/>
        </authorList>
    </citation>
    <scope>NUCLEOTIDE SEQUENCE [LARGE SCALE GENOMIC DNA]</scope>
    <source>
        <strain evidence="2">BT553</strain>
    </source>
</reference>
<keyword evidence="2" id="KW-1185">Reference proteome</keyword>
<comment type="caution">
    <text evidence="1">The sequence shown here is derived from an EMBL/GenBank/DDBJ whole genome shotgun (WGS) entry which is preliminary data.</text>
</comment>
<dbReference type="Proteomes" id="UP000640426">
    <property type="component" value="Unassembled WGS sequence"/>
</dbReference>
<sequence length="79" mass="9114">MATSINWWGVAVLSMRGADTWSPAHEVSRGNLAEMISLAQSWPEDEQPRLFLTIERTNRRLSWTKIQELATRPDFPVFI</sequence>
<gene>
    <name evidence="1" type="ORF">JAO74_13230</name>
</gene>
<organism evidence="1 2">
    <name type="scientific">Sphingomonas mollis</name>
    <dbReference type="NCBI Taxonomy" id="2795726"/>
    <lineage>
        <taxon>Bacteria</taxon>
        <taxon>Pseudomonadati</taxon>
        <taxon>Pseudomonadota</taxon>
        <taxon>Alphaproteobacteria</taxon>
        <taxon>Sphingomonadales</taxon>
        <taxon>Sphingomonadaceae</taxon>
        <taxon>Sphingomonas</taxon>
    </lineage>
</organism>
<evidence type="ECO:0000313" key="1">
    <source>
        <dbReference type="EMBL" id="MBJ6122755.1"/>
    </source>
</evidence>